<evidence type="ECO:0000256" key="1">
    <source>
        <dbReference type="SAM" id="MobiDB-lite"/>
    </source>
</evidence>
<proteinExistence type="predicted"/>
<evidence type="ECO:0000313" key="3">
    <source>
        <dbReference type="Proteomes" id="UP000283587"/>
    </source>
</evidence>
<feature type="compositionally biased region" description="Acidic residues" evidence="1">
    <location>
        <begin position="54"/>
        <end position="66"/>
    </location>
</feature>
<dbReference type="RefSeq" id="WP_119898192.1">
    <property type="nucleotide sequence ID" value="NZ_QNRC01000004.1"/>
</dbReference>
<organism evidence="2 3">
    <name type="scientific">Paracoccus siganidrum</name>
    <dbReference type="NCBI Taxonomy" id="1276757"/>
    <lineage>
        <taxon>Bacteria</taxon>
        <taxon>Pseudomonadati</taxon>
        <taxon>Pseudomonadota</taxon>
        <taxon>Alphaproteobacteria</taxon>
        <taxon>Rhodobacterales</taxon>
        <taxon>Paracoccaceae</taxon>
        <taxon>Paracoccus</taxon>
    </lineage>
</organism>
<protein>
    <submittedName>
        <fullName evidence="2">Uncharacterized protein</fullName>
    </submittedName>
</protein>
<sequence length="66" mass="6838">MRLLKLVVVLILAALIALVGYAYFGDMDPARKEIRQPIPITDASPPAGPAAEAAGDDADAGTETSE</sequence>
<feature type="compositionally biased region" description="Low complexity" evidence="1">
    <location>
        <begin position="42"/>
        <end position="53"/>
    </location>
</feature>
<reference evidence="3" key="1">
    <citation type="submission" date="2018-09" db="EMBL/GenBank/DDBJ databases">
        <title>Paracoccus onubensis nov. sp. a moderate halophilic bacterium isolated from Gruta de las Maravillas (Aracena, Spain).</title>
        <authorList>
            <person name="Jurado V."/>
            <person name="Gutierrez-Patricio S."/>
            <person name="Gonzalez-Pimentel J.L."/>
            <person name="Miller A.Z."/>
            <person name="Laiz L."/>
            <person name="Saiz-Jimenez C."/>
        </authorList>
    </citation>
    <scope>NUCLEOTIDE SEQUENCE [LARGE SCALE GENOMIC DNA]</scope>
    <source>
        <strain evidence="3">DSM 26381</strain>
    </source>
</reference>
<dbReference type="EMBL" id="QZEW01000039">
    <property type="protein sequence ID" value="RJL15311.1"/>
    <property type="molecule type" value="Genomic_DNA"/>
</dbReference>
<keyword evidence="3" id="KW-1185">Reference proteome</keyword>
<name>A0A419A6X0_9RHOB</name>
<gene>
    <name evidence="2" type="ORF">D3P05_10915</name>
</gene>
<dbReference type="AlphaFoldDB" id="A0A419A6X0"/>
<comment type="caution">
    <text evidence="2">The sequence shown here is derived from an EMBL/GenBank/DDBJ whole genome shotgun (WGS) entry which is preliminary data.</text>
</comment>
<feature type="region of interest" description="Disordered" evidence="1">
    <location>
        <begin position="35"/>
        <end position="66"/>
    </location>
</feature>
<evidence type="ECO:0000313" key="2">
    <source>
        <dbReference type="EMBL" id="RJL15311.1"/>
    </source>
</evidence>
<dbReference type="Proteomes" id="UP000283587">
    <property type="component" value="Unassembled WGS sequence"/>
</dbReference>
<accession>A0A419A6X0</accession>